<proteinExistence type="predicted"/>
<accession>A0A8J2P9H0</accession>
<dbReference type="Proteomes" id="UP000708208">
    <property type="component" value="Unassembled WGS sequence"/>
</dbReference>
<evidence type="ECO:0000313" key="1">
    <source>
        <dbReference type="EMBL" id="CAG7786613.1"/>
    </source>
</evidence>
<sequence>MEQIRFELRKRVELTTQYWLYGYACRLHLSFQLSFFSSVLCYWGWETLEPPKTFSHGISSCNLTETG</sequence>
<name>A0A8J2P9H0_9HEXA</name>
<evidence type="ECO:0000313" key="2">
    <source>
        <dbReference type="Proteomes" id="UP000708208"/>
    </source>
</evidence>
<keyword evidence="2" id="KW-1185">Reference proteome</keyword>
<dbReference type="EMBL" id="CAJVCH010321517">
    <property type="protein sequence ID" value="CAG7786613.1"/>
    <property type="molecule type" value="Genomic_DNA"/>
</dbReference>
<protein>
    <submittedName>
        <fullName evidence="1">Uncharacterized protein</fullName>
    </submittedName>
</protein>
<reference evidence="1" key="1">
    <citation type="submission" date="2021-06" db="EMBL/GenBank/DDBJ databases">
        <authorList>
            <person name="Hodson N. C."/>
            <person name="Mongue J. A."/>
            <person name="Jaron S. K."/>
        </authorList>
    </citation>
    <scope>NUCLEOTIDE SEQUENCE</scope>
</reference>
<dbReference type="AlphaFoldDB" id="A0A8J2P9H0"/>
<comment type="caution">
    <text evidence="1">The sequence shown here is derived from an EMBL/GenBank/DDBJ whole genome shotgun (WGS) entry which is preliminary data.</text>
</comment>
<organism evidence="1 2">
    <name type="scientific">Allacma fusca</name>
    <dbReference type="NCBI Taxonomy" id="39272"/>
    <lineage>
        <taxon>Eukaryota</taxon>
        <taxon>Metazoa</taxon>
        <taxon>Ecdysozoa</taxon>
        <taxon>Arthropoda</taxon>
        <taxon>Hexapoda</taxon>
        <taxon>Collembola</taxon>
        <taxon>Symphypleona</taxon>
        <taxon>Sminthuridae</taxon>
        <taxon>Allacma</taxon>
    </lineage>
</organism>
<gene>
    <name evidence="1" type="ORF">AFUS01_LOCUS25174</name>
</gene>